<keyword evidence="6 10" id="KW-0812">Transmembrane</keyword>
<evidence type="ECO:0000256" key="11">
    <source>
        <dbReference type="SAM" id="MobiDB-lite"/>
    </source>
</evidence>
<evidence type="ECO:0000256" key="6">
    <source>
        <dbReference type="ARBA" id="ARBA00022692"/>
    </source>
</evidence>
<keyword evidence="12" id="KW-0966">Cell projection</keyword>
<evidence type="ECO:0000256" key="4">
    <source>
        <dbReference type="ARBA" id="ARBA00022475"/>
    </source>
</evidence>
<sequence length="173" mass="19172">MADKEEKEEGGKSSGGGLLPIINLVLLVLVLAVGGFIAWKMMSMEQPAVDTDKPAVEQNSDTAIPEAEDESDAAPILMDIENITVNLADTDQSRFLRTQIKLEVRNEEAQTKVTANMVKINDLIITILASKKFSEIRTPQGKYALKEDLIYRMNRIVGGKPIKNLYFTDFVSQ</sequence>
<evidence type="ECO:0000256" key="1">
    <source>
        <dbReference type="ARBA" id="ARBA00002254"/>
    </source>
</evidence>
<keyword evidence="4" id="KW-1003">Cell membrane</keyword>
<proteinExistence type="inferred from homology"/>
<gene>
    <name evidence="12" type="ORF">MMIC_P0344</name>
</gene>
<keyword evidence="8 10" id="KW-1133">Transmembrane helix</keyword>
<dbReference type="Proteomes" id="UP000231632">
    <property type="component" value="Unassembled WGS sequence"/>
</dbReference>
<accession>A0A1L8CKI2</accession>
<dbReference type="Pfam" id="PF03748">
    <property type="entry name" value="FliL"/>
    <property type="match status" value="1"/>
</dbReference>
<reference evidence="12 13" key="1">
    <citation type="journal article" date="2017" name="Arch. Microbiol.">
        <title>Mariprofundus micogutta sp. nov., a novel iron-oxidizing zetaproteobacterium isolated from a deep-sea hydrothermal field at the Bayonnaise knoll of the Izu-Ogasawara arc, and a description of Mariprofundales ord. nov. and Zetaproteobacteria classis nov.</title>
        <authorList>
            <person name="Makita H."/>
            <person name="Tanaka E."/>
            <person name="Mitsunobu S."/>
            <person name="Miyazaki M."/>
            <person name="Nunoura T."/>
            <person name="Uematsu K."/>
            <person name="Takaki Y."/>
            <person name="Nishi S."/>
            <person name="Shimamura S."/>
            <person name="Takai K."/>
        </authorList>
    </citation>
    <scope>NUCLEOTIDE SEQUENCE [LARGE SCALE GENOMIC DNA]</scope>
    <source>
        <strain evidence="12 13">ET2</strain>
    </source>
</reference>
<feature type="transmembrane region" description="Helical" evidence="10">
    <location>
        <begin position="20"/>
        <end position="39"/>
    </location>
</feature>
<dbReference type="GO" id="GO:0071978">
    <property type="term" value="P:bacterial-type flagellum-dependent swarming motility"/>
    <property type="evidence" value="ECO:0007669"/>
    <property type="project" value="TreeGrafter"/>
</dbReference>
<evidence type="ECO:0000256" key="8">
    <source>
        <dbReference type="ARBA" id="ARBA00022989"/>
    </source>
</evidence>
<name>A0A1L8CKI2_9PROT</name>
<dbReference type="STRING" id="1921010.MMIC_P0344"/>
<dbReference type="OrthoDB" id="9799777at2"/>
<keyword evidence="5 10" id="KW-0145">Chemotaxis</keyword>
<evidence type="ECO:0000256" key="3">
    <source>
        <dbReference type="ARBA" id="ARBA00008281"/>
    </source>
</evidence>
<comment type="subcellular location">
    <subcellularLocation>
        <location evidence="10">Cell inner membrane</location>
    </subcellularLocation>
    <subcellularLocation>
        <location evidence="2">Cell membrane</location>
        <topology evidence="2">Single-pass membrane protein</topology>
    </subcellularLocation>
</comment>
<organism evidence="12 13">
    <name type="scientific">Mariprofundus micogutta</name>
    <dbReference type="NCBI Taxonomy" id="1921010"/>
    <lineage>
        <taxon>Bacteria</taxon>
        <taxon>Pseudomonadati</taxon>
        <taxon>Pseudomonadota</taxon>
        <taxon>Candidatius Mariprofundia</taxon>
        <taxon>Mariprofundales</taxon>
        <taxon>Mariprofundaceae</taxon>
        <taxon>Mariprofundus</taxon>
    </lineage>
</organism>
<comment type="function">
    <text evidence="1 10">Controls the rotational direction of flagella during chemotaxis.</text>
</comment>
<evidence type="ECO:0000256" key="5">
    <source>
        <dbReference type="ARBA" id="ARBA00022500"/>
    </source>
</evidence>
<evidence type="ECO:0000256" key="10">
    <source>
        <dbReference type="RuleBase" id="RU364125"/>
    </source>
</evidence>
<dbReference type="RefSeq" id="WP_072658599.1">
    <property type="nucleotide sequence ID" value="NZ_BDFD01000002.1"/>
</dbReference>
<dbReference type="GO" id="GO:0009425">
    <property type="term" value="C:bacterial-type flagellum basal body"/>
    <property type="evidence" value="ECO:0007669"/>
    <property type="project" value="InterPro"/>
</dbReference>
<comment type="similarity">
    <text evidence="3 10">Belongs to the FliL family.</text>
</comment>
<keyword evidence="13" id="KW-1185">Reference proteome</keyword>
<feature type="region of interest" description="Disordered" evidence="11">
    <location>
        <begin position="49"/>
        <end position="68"/>
    </location>
</feature>
<dbReference type="InterPro" id="IPR005503">
    <property type="entry name" value="FliL"/>
</dbReference>
<evidence type="ECO:0000313" key="13">
    <source>
        <dbReference type="Proteomes" id="UP000231632"/>
    </source>
</evidence>
<keyword evidence="10" id="KW-0997">Cell inner membrane</keyword>
<evidence type="ECO:0000256" key="2">
    <source>
        <dbReference type="ARBA" id="ARBA00004162"/>
    </source>
</evidence>
<dbReference type="PANTHER" id="PTHR35091">
    <property type="entry name" value="FLAGELLAR PROTEIN FLIL"/>
    <property type="match status" value="1"/>
</dbReference>
<evidence type="ECO:0000256" key="9">
    <source>
        <dbReference type="ARBA" id="ARBA00023136"/>
    </source>
</evidence>
<keyword evidence="12" id="KW-0969">Cilium</keyword>
<dbReference type="PANTHER" id="PTHR35091:SF2">
    <property type="entry name" value="FLAGELLAR PROTEIN FLIL"/>
    <property type="match status" value="1"/>
</dbReference>
<dbReference type="AlphaFoldDB" id="A0A1L8CKI2"/>
<keyword evidence="12" id="KW-0282">Flagellum</keyword>
<keyword evidence="7 10" id="KW-0283">Flagellar rotation</keyword>
<keyword evidence="9 10" id="KW-0472">Membrane</keyword>
<comment type="caution">
    <text evidence="12">The sequence shown here is derived from an EMBL/GenBank/DDBJ whole genome shotgun (WGS) entry which is preliminary data.</text>
</comment>
<dbReference type="GO" id="GO:0006935">
    <property type="term" value="P:chemotaxis"/>
    <property type="evidence" value="ECO:0007669"/>
    <property type="project" value="UniProtKB-KW"/>
</dbReference>
<protein>
    <recommendedName>
        <fullName evidence="10">Flagellar protein FliL</fullName>
    </recommendedName>
</protein>
<dbReference type="GO" id="GO:0005886">
    <property type="term" value="C:plasma membrane"/>
    <property type="evidence" value="ECO:0007669"/>
    <property type="project" value="UniProtKB-SubCell"/>
</dbReference>
<dbReference type="EMBL" id="BDFD01000002">
    <property type="protein sequence ID" value="GAV19410.1"/>
    <property type="molecule type" value="Genomic_DNA"/>
</dbReference>
<evidence type="ECO:0000313" key="12">
    <source>
        <dbReference type="EMBL" id="GAV19410.1"/>
    </source>
</evidence>
<evidence type="ECO:0000256" key="7">
    <source>
        <dbReference type="ARBA" id="ARBA00022779"/>
    </source>
</evidence>